<reference evidence="3" key="1">
    <citation type="submission" date="2023-08" db="EMBL/GenBank/DDBJ databases">
        <authorList>
            <person name="Messyasz A."/>
            <person name="Mannisto M.K."/>
            <person name="Kerkhof L.J."/>
            <person name="Haggblom M."/>
        </authorList>
    </citation>
    <scope>NUCLEOTIDE SEQUENCE</scope>
    <source>
        <strain evidence="3">X5P6</strain>
    </source>
</reference>
<gene>
    <name evidence="3" type="ORF">RBB77_09835</name>
</gene>
<dbReference type="Gene3D" id="1.10.260.40">
    <property type="entry name" value="lambda repressor-like DNA-binding domains"/>
    <property type="match status" value="1"/>
</dbReference>
<dbReference type="SMART" id="SM00530">
    <property type="entry name" value="HTH_XRE"/>
    <property type="match status" value="1"/>
</dbReference>
<dbReference type="PANTHER" id="PTHR46558:SF11">
    <property type="entry name" value="HTH-TYPE TRANSCRIPTIONAL REGULATOR XRE"/>
    <property type="match status" value="1"/>
</dbReference>
<dbReference type="PANTHER" id="PTHR46558">
    <property type="entry name" value="TRACRIPTIONAL REGULATORY PROTEIN-RELATED-RELATED"/>
    <property type="match status" value="1"/>
</dbReference>
<dbReference type="EMBL" id="CP132942">
    <property type="protein sequence ID" value="XCB35173.1"/>
    <property type="molecule type" value="Genomic_DNA"/>
</dbReference>
<accession>A0AAU7ZW11</accession>
<dbReference type="Pfam" id="PF01381">
    <property type="entry name" value="HTH_3"/>
    <property type="match status" value="1"/>
</dbReference>
<reference evidence="3" key="2">
    <citation type="journal article" date="2024" name="Environ. Microbiol.">
        <title>Genome analysis and description of Tunturibacter gen. nov. expands the diversity of Terriglobia in tundra soils.</title>
        <authorList>
            <person name="Messyasz A."/>
            <person name="Mannisto M.K."/>
            <person name="Kerkhof L.J."/>
            <person name="Haggblom M.M."/>
        </authorList>
    </citation>
    <scope>NUCLEOTIDE SEQUENCE</scope>
    <source>
        <strain evidence="3">X5P6</strain>
    </source>
</reference>
<organism evidence="3">
    <name type="scientific">Tunturiibacter psychrotolerans</name>
    <dbReference type="NCBI Taxonomy" id="3069686"/>
    <lineage>
        <taxon>Bacteria</taxon>
        <taxon>Pseudomonadati</taxon>
        <taxon>Acidobacteriota</taxon>
        <taxon>Terriglobia</taxon>
        <taxon>Terriglobales</taxon>
        <taxon>Acidobacteriaceae</taxon>
        <taxon>Tunturiibacter</taxon>
    </lineage>
</organism>
<dbReference type="KEGG" id="tpsc:RBB77_09835"/>
<dbReference type="InterPro" id="IPR001387">
    <property type="entry name" value="Cro/C1-type_HTH"/>
</dbReference>
<name>A0AAU7ZW11_9BACT</name>
<dbReference type="PROSITE" id="PS50943">
    <property type="entry name" value="HTH_CROC1"/>
    <property type="match status" value="1"/>
</dbReference>
<protein>
    <submittedName>
        <fullName evidence="3">Helix-turn-helix transcriptional regulator</fullName>
    </submittedName>
</protein>
<dbReference type="GO" id="GO:0003677">
    <property type="term" value="F:DNA binding"/>
    <property type="evidence" value="ECO:0007669"/>
    <property type="project" value="UniProtKB-KW"/>
</dbReference>
<keyword evidence="1" id="KW-0238">DNA-binding</keyword>
<dbReference type="RefSeq" id="WP_353066969.1">
    <property type="nucleotide sequence ID" value="NZ_CP132942.1"/>
</dbReference>
<dbReference type="CDD" id="cd00093">
    <property type="entry name" value="HTH_XRE"/>
    <property type="match status" value="1"/>
</dbReference>
<dbReference type="InterPro" id="IPR010982">
    <property type="entry name" value="Lambda_DNA-bd_dom_sf"/>
</dbReference>
<dbReference type="AlphaFoldDB" id="A0AAU7ZW11"/>
<evidence type="ECO:0000256" key="1">
    <source>
        <dbReference type="ARBA" id="ARBA00023125"/>
    </source>
</evidence>
<feature type="domain" description="HTH cro/C1-type" evidence="2">
    <location>
        <begin position="13"/>
        <end position="67"/>
    </location>
</feature>
<dbReference type="SUPFAM" id="SSF47413">
    <property type="entry name" value="lambda repressor-like DNA-binding domains"/>
    <property type="match status" value="1"/>
</dbReference>
<evidence type="ECO:0000259" key="2">
    <source>
        <dbReference type="PROSITE" id="PS50943"/>
    </source>
</evidence>
<proteinExistence type="predicted"/>
<evidence type="ECO:0000313" key="3">
    <source>
        <dbReference type="EMBL" id="XCB35173.1"/>
    </source>
</evidence>
<sequence length="71" mass="8215">MANDICVKFGRRLWELREERGWNQKYLAEISGIGRTHISQLENGRREAGLRMLETLADAFKLRLADLLEGV</sequence>